<dbReference type="RefSeq" id="WP_272163630.1">
    <property type="nucleotide sequence ID" value="NZ_CP116507.1"/>
</dbReference>
<dbReference type="GO" id="GO:0004565">
    <property type="term" value="F:beta-galactosidase activity"/>
    <property type="evidence" value="ECO:0007669"/>
    <property type="project" value="InterPro"/>
</dbReference>
<dbReference type="InterPro" id="IPR013738">
    <property type="entry name" value="Beta_galactosidase_Trimer"/>
</dbReference>
<dbReference type="GO" id="GO:0005975">
    <property type="term" value="P:carbohydrate metabolic process"/>
    <property type="evidence" value="ECO:0007669"/>
    <property type="project" value="InterPro"/>
</dbReference>
<dbReference type="InterPro" id="IPR029062">
    <property type="entry name" value="Class_I_gatase-like"/>
</dbReference>
<protein>
    <submittedName>
        <fullName evidence="2">Glycoside hydrolase</fullName>
    </submittedName>
</protein>
<dbReference type="Pfam" id="PF08532">
    <property type="entry name" value="Glyco_hydro_42M"/>
    <property type="match status" value="1"/>
</dbReference>
<gene>
    <name evidence="2" type="ORF">PML95_03830</name>
</gene>
<dbReference type="Gene3D" id="3.40.50.880">
    <property type="match status" value="1"/>
</dbReference>
<accession>A0AAE9XJG4</accession>
<dbReference type="SUPFAM" id="SSF52317">
    <property type="entry name" value="Class I glutamine amidotransferase-like"/>
    <property type="match status" value="1"/>
</dbReference>
<dbReference type="Gene3D" id="3.20.20.80">
    <property type="entry name" value="Glycosidases"/>
    <property type="match status" value="1"/>
</dbReference>
<sequence length="664" mass="76042">MLNYRQVHLDFHTSEHIPNIAERFDARLFAKQVKEAHIDSITCFGRCHHGWLYYPSKLQPEMIHPHLKNERLLLDQIEACHAEGIKVPVYTTVQWDGYVAKHHPEWLCRDEKGEPINSQGVPEPHFYYTLCLNSDYRTYFKEHLVDMIESVTPDKLDGVFMDILFRTDCQCEHCQKEMKKHGYDVTNKSDRLAYSDEMLRIFKAEISELIRQKAPKASIFYNGSHVGFADKHHLEAYSHLELESLPSGGWGYDHFPITMRYARNLGKPVIGMTGKFHTYWGDFHSYKNLPALQFECFNMLALGAGCSIGDQLHPDGALSPASYELIGKVYEEVAGIEKWCRQANQAQVEIGVLTPEETWRPGSHSLRISPSIIGVNRLLQELNYQFDIIDSEMSFDRYRVLILPDIVEVTPSLVEKLATFTSRGGAVIGSFKSLVENQAGAEFFGIEFEGLSPYHRDFILPNDRYGRELPQEPHVMYLQGASVKTTKAETLMATVKSYFNREGETFCSHQHAPAQNELGRPALTRYQNRVYFSHPIFESYRHNAPRWIKVLLAEQLAELLPDKLLTHDGPSTLLTTVNQSEDSQLALIHCLHYITQKNTETIYTIDEVIPLHDIHLTYQIGSRSVKRVTNALTGETIFAKEEAGKLLLDIDRIDGHLVIAVEFE</sequence>
<name>A0AAE9XJG4_9ENTE</name>
<organism evidence="2 3">
    <name type="scientific">Vagococcus lutrae</name>
    <dbReference type="NCBI Taxonomy" id="81947"/>
    <lineage>
        <taxon>Bacteria</taxon>
        <taxon>Bacillati</taxon>
        <taxon>Bacillota</taxon>
        <taxon>Bacilli</taxon>
        <taxon>Lactobacillales</taxon>
        <taxon>Enterococcaceae</taxon>
        <taxon>Vagococcus</taxon>
    </lineage>
</organism>
<reference evidence="2" key="1">
    <citation type="submission" date="2023-01" db="EMBL/GenBank/DDBJ databases">
        <title>Oxazolidinone resistance genes in florfenicol resistant enterococci from beef cattle and veal calves at slaughter.</title>
        <authorList>
            <person name="Biggel M."/>
        </authorList>
    </citation>
    <scope>NUCLEOTIDE SEQUENCE</scope>
    <source>
        <strain evidence="2">K204-1</strain>
    </source>
</reference>
<dbReference type="Proteomes" id="UP001179600">
    <property type="component" value="Chromosome"/>
</dbReference>
<evidence type="ECO:0000313" key="2">
    <source>
        <dbReference type="EMBL" id="WCG23381.1"/>
    </source>
</evidence>
<dbReference type="AlphaFoldDB" id="A0AAE9XJG4"/>
<dbReference type="SUPFAM" id="SSF51445">
    <property type="entry name" value="(Trans)glycosidases"/>
    <property type="match status" value="1"/>
</dbReference>
<evidence type="ECO:0000259" key="1">
    <source>
        <dbReference type="Pfam" id="PF08532"/>
    </source>
</evidence>
<evidence type="ECO:0000313" key="3">
    <source>
        <dbReference type="Proteomes" id="UP001179600"/>
    </source>
</evidence>
<dbReference type="Pfam" id="PF14871">
    <property type="entry name" value="GHL6"/>
    <property type="match status" value="1"/>
</dbReference>
<dbReference type="InterPro" id="IPR017853">
    <property type="entry name" value="GH"/>
</dbReference>
<dbReference type="InterPro" id="IPR028212">
    <property type="entry name" value="GHL6"/>
</dbReference>
<proteinExistence type="predicted"/>
<dbReference type="EMBL" id="CP116507">
    <property type="protein sequence ID" value="WCG23381.1"/>
    <property type="molecule type" value="Genomic_DNA"/>
</dbReference>
<feature type="domain" description="Beta-galactosidase trimerisation" evidence="1">
    <location>
        <begin position="377"/>
        <end position="438"/>
    </location>
</feature>
<dbReference type="CDD" id="cd03143">
    <property type="entry name" value="A4_beta-galactosidase_middle_domain"/>
    <property type="match status" value="1"/>
</dbReference>
<keyword evidence="2" id="KW-0378">Hydrolase</keyword>